<evidence type="ECO:0000313" key="2">
    <source>
        <dbReference type="Proteomes" id="UP000095553"/>
    </source>
</evidence>
<protein>
    <submittedName>
        <fullName evidence="1">Uncharacterized protein</fullName>
    </submittedName>
</protein>
<dbReference type="RefSeq" id="WP_055072601.1">
    <property type="nucleotide sequence ID" value="NZ_CYXY01000005.1"/>
</dbReference>
<reference evidence="1 2" key="1">
    <citation type="submission" date="2015-09" db="EMBL/GenBank/DDBJ databases">
        <authorList>
            <consortium name="Pathogen Informatics"/>
        </authorList>
    </citation>
    <scope>NUCLEOTIDE SEQUENCE [LARGE SCALE GENOMIC DNA]</scope>
    <source>
        <strain evidence="1 2">2789STDY5834959</strain>
    </source>
</reference>
<gene>
    <name evidence="1" type="ORF">ERS852571_01123</name>
</gene>
<dbReference type="AlphaFoldDB" id="A0A173SBU0"/>
<proteinExistence type="predicted"/>
<name>A0A173SBU0_ANAHA</name>
<dbReference type="EMBL" id="CYXY01000005">
    <property type="protein sequence ID" value="CUM87813.1"/>
    <property type="molecule type" value="Genomic_DNA"/>
</dbReference>
<dbReference type="Proteomes" id="UP000095553">
    <property type="component" value="Unassembled WGS sequence"/>
</dbReference>
<organism evidence="1 2">
    <name type="scientific">Anaerostipes hadrus</name>
    <dbReference type="NCBI Taxonomy" id="649756"/>
    <lineage>
        <taxon>Bacteria</taxon>
        <taxon>Bacillati</taxon>
        <taxon>Bacillota</taxon>
        <taxon>Clostridia</taxon>
        <taxon>Lachnospirales</taxon>
        <taxon>Lachnospiraceae</taxon>
        <taxon>Anaerostipes</taxon>
    </lineage>
</organism>
<sequence>MKEEHEELTVTDIFEQIKHEICDDFCKYPGLVQDQDDLYKENGPCSKCPLNKLQSDLKGESKNESK</sequence>
<evidence type="ECO:0000313" key="1">
    <source>
        <dbReference type="EMBL" id="CUM87813.1"/>
    </source>
</evidence>
<accession>A0A173SBU0</accession>